<reference evidence="8 9" key="1">
    <citation type="submission" date="2024-04" db="EMBL/GenBank/DDBJ databases">
        <authorList>
            <person name="Rising A."/>
            <person name="Reimegard J."/>
            <person name="Sonavane S."/>
            <person name="Akerstrom W."/>
            <person name="Nylinder S."/>
            <person name="Hedman E."/>
            <person name="Kallberg Y."/>
        </authorList>
    </citation>
    <scope>NUCLEOTIDE SEQUENCE [LARGE SCALE GENOMIC DNA]</scope>
</reference>
<dbReference type="InterPro" id="IPR036188">
    <property type="entry name" value="FAD/NAD-bd_sf"/>
</dbReference>
<evidence type="ECO:0000313" key="8">
    <source>
        <dbReference type="EMBL" id="CAL1288548.1"/>
    </source>
</evidence>
<evidence type="ECO:0000313" key="9">
    <source>
        <dbReference type="Proteomes" id="UP001497382"/>
    </source>
</evidence>
<dbReference type="AlphaFoldDB" id="A0AAV2AWZ6"/>
<dbReference type="PROSITE" id="PS00623">
    <property type="entry name" value="GMC_OXRED_1"/>
    <property type="match status" value="1"/>
</dbReference>
<dbReference type="SUPFAM" id="SSF54373">
    <property type="entry name" value="FAD-linked reductases, C-terminal domain"/>
    <property type="match status" value="1"/>
</dbReference>
<evidence type="ECO:0000256" key="6">
    <source>
        <dbReference type="RuleBase" id="RU003968"/>
    </source>
</evidence>
<dbReference type="EMBL" id="CAXIEN010000233">
    <property type="protein sequence ID" value="CAL1288548.1"/>
    <property type="molecule type" value="Genomic_DNA"/>
</dbReference>
<dbReference type="PANTHER" id="PTHR11552">
    <property type="entry name" value="GLUCOSE-METHANOL-CHOLINE GMC OXIDOREDUCTASE"/>
    <property type="match status" value="1"/>
</dbReference>
<protein>
    <recommendedName>
        <fullName evidence="7">Glucose-methanol-choline oxidoreductase N-terminal domain-containing protein</fullName>
    </recommendedName>
</protein>
<evidence type="ECO:0000256" key="4">
    <source>
        <dbReference type="ARBA" id="ARBA00022827"/>
    </source>
</evidence>
<dbReference type="GO" id="GO:0016614">
    <property type="term" value="F:oxidoreductase activity, acting on CH-OH group of donors"/>
    <property type="evidence" value="ECO:0007669"/>
    <property type="project" value="InterPro"/>
</dbReference>
<keyword evidence="9" id="KW-1185">Reference proteome</keyword>
<evidence type="ECO:0000259" key="7">
    <source>
        <dbReference type="PROSITE" id="PS00623"/>
    </source>
</evidence>
<dbReference type="Pfam" id="PF00732">
    <property type="entry name" value="GMC_oxred_N"/>
    <property type="match status" value="1"/>
</dbReference>
<accession>A0AAV2AWZ6</accession>
<comment type="cofactor">
    <cofactor evidence="1 5">
        <name>FAD</name>
        <dbReference type="ChEBI" id="CHEBI:57692"/>
    </cofactor>
</comment>
<dbReference type="InterPro" id="IPR007867">
    <property type="entry name" value="GMC_OxRtase_C"/>
</dbReference>
<dbReference type="GO" id="GO:0050660">
    <property type="term" value="F:flavin adenine dinucleotide binding"/>
    <property type="evidence" value="ECO:0007669"/>
    <property type="project" value="InterPro"/>
</dbReference>
<name>A0AAV2AWZ6_9ARAC</name>
<evidence type="ECO:0000256" key="1">
    <source>
        <dbReference type="ARBA" id="ARBA00001974"/>
    </source>
</evidence>
<dbReference type="Gene3D" id="3.50.50.60">
    <property type="entry name" value="FAD/NAD(P)-binding domain"/>
    <property type="match status" value="1"/>
</dbReference>
<dbReference type="Pfam" id="PF05199">
    <property type="entry name" value="GMC_oxred_C"/>
    <property type="match status" value="1"/>
</dbReference>
<keyword evidence="3 6" id="KW-0285">Flavoprotein</keyword>
<sequence>MDIAAEMAYPTPFRASPLLPLLLLSLASQRNAPRPATTFREEYDYIIVGGGSAGSTLANRLSEELCVSVLLLEAGTANPPLLNDIPSLGRNFWFTNLDWQFKTVPQKHTGAGLINRQVIWPSGKGLGGSSLLNAMLYVRGNRKNYDDWAAQGATGWSFNDVWPYFLKLEDNRDPEYLANGYHATRGPITVERPRYQSEIKSPILEAAQKLGYRIVDSNAARQTGFNEFQCTVRNGQRCSTAKAYLVPAENRKNLDILAGAHVRKVILHRRRAEGVQFDFQNTTYEVRARREVIMSAGTTNTAQLLMLSGIGPKEHLEKFKIPVIADLPVGNNFQDHCSALVPYELPLEIPPVLQKLTDPQNIKEYIYRRTGPLAAAEFLSSFAFLNSRPVSPHTDFPDYQIYFAEITKEIVQQQIGLRPEVYSAVFAPYENGTMFACLSQMLQPKSRGTVRLQSANPYDPPVIDPNYFENPEDLTIVVEGMKTCQRIATSEPMRKIGARPFKTVFPGCEEFVGDEDSYFTCIARGGVVTLSHQVGTAKMGDPKDPTTVVDPLLRVKGIKGLRVVDASVMPIVPSGNTNIPTIMVAEKAADIIKETIQCPSCGFPHYDQYAESSDINPYTTFWKRLHSN</sequence>
<keyword evidence="4 5" id="KW-0274">FAD</keyword>
<comment type="caution">
    <text evidence="8">The sequence shown here is derived from an EMBL/GenBank/DDBJ whole genome shotgun (WGS) entry which is preliminary data.</text>
</comment>
<feature type="binding site" evidence="5">
    <location>
        <position position="262"/>
    </location>
    <ligand>
        <name>FAD</name>
        <dbReference type="ChEBI" id="CHEBI:57692"/>
    </ligand>
</feature>
<evidence type="ECO:0000256" key="2">
    <source>
        <dbReference type="ARBA" id="ARBA00010790"/>
    </source>
</evidence>
<evidence type="ECO:0000256" key="3">
    <source>
        <dbReference type="ARBA" id="ARBA00022630"/>
    </source>
</evidence>
<dbReference type="PIRSF" id="PIRSF000137">
    <property type="entry name" value="Alcohol_oxidase"/>
    <property type="match status" value="1"/>
</dbReference>
<dbReference type="Gene3D" id="3.30.560.10">
    <property type="entry name" value="Glucose Oxidase, domain 3"/>
    <property type="match status" value="1"/>
</dbReference>
<evidence type="ECO:0000256" key="5">
    <source>
        <dbReference type="PIRSR" id="PIRSR000137-2"/>
    </source>
</evidence>
<dbReference type="Proteomes" id="UP001497382">
    <property type="component" value="Unassembled WGS sequence"/>
</dbReference>
<gene>
    <name evidence="8" type="ORF">LARSCL_LOCUS15413</name>
</gene>
<comment type="similarity">
    <text evidence="2 6">Belongs to the GMC oxidoreductase family.</text>
</comment>
<dbReference type="PANTHER" id="PTHR11552:SF147">
    <property type="entry name" value="CHOLINE DEHYDROGENASE, MITOCHONDRIAL"/>
    <property type="match status" value="1"/>
</dbReference>
<organism evidence="8 9">
    <name type="scientific">Larinioides sclopetarius</name>
    <dbReference type="NCBI Taxonomy" id="280406"/>
    <lineage>
        <taxon>Eukaryota</taxon>
        <taxon>Metazoa</taxon>
        <taxon>Ecdysozoa</taxon>
        <taxon>Arthropoda</taxon>
        <taxon>Chelicerata</taxon>
        <taxon>Arachnida</taxon>
        <taxon>Araneae</taxon>
        <taxon>Araneomorphae</taxon>
        <taxon>Entelegynae</taxon>
        <taxon>Araneoidea</taxon>
        <taxon>Araneidae</taxon>
        <taxon>Larinioides</taxon>
    </lineage>
</organism>
<feature type="domain" description="Glucose-methanol-choline oxidoreductase N-terminal" evidence="7">
    <location>
        <begin position="123"/>
        <end position="146"/>
    </location>
</feature>
<proteinExistence type="inferred from homology"/>
<dbReference type="SUPFAM" id="SSF51905">
    <property type="entry name" value="FAD/NAD(P)-binding domain"/>
    <property type="match status" value="1"/>
</dbReference>
<dbReference type="InterPro" id="IPR012132">
    <property type="entry name" value="GMC_OxRdtase"/>
</dbReference>
<dbReference type="InterPro" id="IPR000172">
    <property type="entry name" value="GMC_OxRdtase_N"/>
</dbReference>